<evidence type="ECO:0000313" key="7">
    <source>
        <dbReference type="EMBL" id="OFV67526.1"/>
    </source>
</evidence>
<dbReference type="Proteomes" id="UP000186940">
    <property type="component" value="Unassembled WGS sequence"/>
</dbReference>
<keyword evidence="8" id="KW-1185">Reference proteome</keyword>
<evidence type="ECO:0000256" key="1">
    <source>
        <dbReference type="ARBA" id="ARBA00004613"/>
    </source>
</evidence>
<evidence type="ECO:0000256" key="5">
    <source>
        <dbReference type="SAM" id="MobiDB-lite"/>
    </source>
</evidence>
<keyword evidence="4" id="KW-0106">Calcium</keyword>
<evidence type="ECO:0000256" key="2">
    <source>
        <dbReference type="ARBA" id="ARBA00022525"/>
    </source>
</evidence>
<evidence type="ECO:0000256" key="6">
    <source>
        <dbReference type="SAM" id="Phobius"/>
    </source>
</evidence>
<keyword evidence="3" id="KW-0732">Signal</keyword>
<dbReference type="SUPFAM" id="SSF103647">
    <property type="entry name" value="TSP type-3 repeat"/>
    <property type="match status" value="2"/>
</dbReference>
<proteinExistence type="predicted"/>
<dbReference type="InterPro" id="IPR013783">
    <property type="entry name" value="Ig-like_fold"/>
</dbReference>
<keyword evidence="6" id="KW-0472">Membrane</keyword>
<gene>
    <name evidence="7" type="ORF">SCAL_001444</name>
</gene>
<evidence type="ECO:0000256" key="3">
    <source>
        <dbReference type="ARBA" id="ARBA00022729"/>
    </source>
</evidence>
<dbReference type="PROSITE" id="PS00018">
    <property type="entry name" value="EF_HAND_1"/>
    <property type="match status" value="1"/>
</dbReference>
<dbReference type="AlphaFoldDB" id="A0A1F2PA86"/>
<feature type="transmembrane region" description="Helical" evidence="6">
    <location>
        <begin position="523"/>
        <end position="542"/>
    </location>
</feature>
<dbReference type="STRING" id="1838285.SCAL_001444"/>
<dbReference type="PANTHER" id="PTHR37467:SF1">
    <property type="entry name" value="EXPORTED CALCIUM-BINDING GLYCOPROTEIN"/>
    <property type="match status" value="1"/>
</dbReference>
<sequence length="605" mass="65808">MILFQITLSPALAAHDTDGDGIPDSWELTYGFDPDNPLDAGIDINGDGLSNLEEYKNGYDPLSSDTDSDGIINTAEVEGFFGFFTDPIREDTDDDGLSDLIEIAYYIDFTDERDIERLTSDNITYLKMLRTNYSYPLDPLNNDTDSDGLDDGDEIEEGTFPVRFDTDGDGLSDGDEVNRYATDPLKRDTDGDWLSDFEELQEGEDGYVTDPLDSDTDDDGMIDGEESMPLGSVPIPPSNHSLSFKEFVSGDLYAGEYVTTLGRVVKPPTIDSDADDLDQYTLELDDPLEKTTGVHIELTIGNASFHYTYDNMGKMQIFDDDFGFAPMIGDKLLIVARAGSTTYPKRPLTIRTSANDTDGFIYLITTANDLVGRNVSSTDYIKIRHDLLSTSSPILPSEGASSDETGGTDETNSESAASNTLDPSRIVLEADLPVTKEDGNMSARVTAYLVDIAGVPIDPAPDVTFEITAGDAMINESSKTTSGAFTSVNVTASEAGIVKVAASSSGIVSDEVTITFEKGGLTWLIPYLLAVIVIGGAAFLIIKKRKNAGKKVWVAGKVKKGKNGVYIVKIKKGEESKSVKLEKSEYAELKKNKQLKKDEYLIVMN</sequence>
<evidence type="ECO:0000313" key="8">
    <source>
        <dbReference type="Proteomes" id="UP000186940"/>
    </source>
</evidence>
<dbReference type="SUPFAM" id="SSF49373">
    <property type="entry name" value="Invasin/intimin cell-adhesion fragments"/>
    <property type="match status" value="1"/>
</dbReference>
<keyword evidence="2" id="KW-0964">Secreted</keyword>
<keyword evidence="6" id="KW-1133">Transmembrane helix</keyword>
<dbReference type="InterPro" id="IPR028974">
    <property type="entry name" value="TSP_type-3_rpt"/>
</dbReference>
<dbReference type="InterPro" id="IPR059100">
    <property type="entry name" value="TSP3_bac"/>
</dbReference>
<feature type="region of interest" description="Disordered" evidence="5">
    <location>
        <begin position="157"/>
        <end position="191"/>
    </location>
</feature>
<comment type="caution">
    <text evidence="7">The sequence shown here is derived from an EMBL/GenBank/DDBJ whole genome shotgun (WGS) entry which is preliminary data.</text>
</comment>
<accession>A0A1F2PA86</accession>
<dbReference type="GO" id="GO:0005509">
    <property type="term" value="F:calcium ion binding"/>
    <property type="evidence" value="ECO:0007669"/>
    <property type="project" value="InterPro"/>
</dbReference>
<dbReference type="PANTHER" id="PTHR37467">
    <property type="entry name" value="EXPORTED CALCIUM-BINDING GLYCOPROTEIN-RELATED"/>
    <property type="match status" value="1"/>
</dbReference>
<evidence type="ECO:0008006" key="9">
    <source>
        <dbReference type="Google" id="ProtNLM"/>
    </source>
</evidence>
<dbReference type="EMBL" id="LYOS01000004">
    <property type="protein sequence ID" value="OFV67526.1"/>
    <property type="molecule type" value="Genomic_DNA"/>
</dbReference>
<name>A0A1F2PA86_9EURY</name>
<dbReference type="Pfam" id="PF18884">
    <property type="entry name" value="TSP3_bac"/>
    <property type="match status" value="3"/>
</dbReference>
<comment type="subcellular location">
    <subcellularLocation>
        <location evidence="1">Secreted</location>
    </subcellularLocation>
</comment>
<dbReference type="InterPro" id="IPR008964">
    <property type="entry name" value="Invasin/intimin_cell_adhesion"/>
</dbReference>
<protein>
    <recommendedName>
        <fullName evidence="9">Big-1 domain-containing protein</fullName>
    </recommendedName>
</protein>
<dbReference type="PATRIC" id="fig|1838285.3.peg.1467"/>
<dbReference type="Gene3D" id="2.60.40.10">
    <property type="entry name" value="Immunoglobulins"/>
    <property type="match status" value="1"/>
</dbReference>
<feature type="region of interest" description="Disordered" evidence="5">
    <location>
        <begin position="392"/>
        <end position="422"/>
    </location>
</feature>
<reference evidence="7" key="1">
    <citation type="submission" date="2016-05" db="EMBL/GenBank/DDBJ databases">
        <title>Microbial consortia oxidize butane by reversing methanogenesis.</title>
        <authorList>
            <person name="Laso-Perez R."/>
            <person name="Richter M."/>
            <person name="Wegener G."/>
            <person name="Musat F."/>
        </authorList>
    </citation>
    <scope>NUCLEOTIDE SEQUENCE [LARGE SCALE GENOMIC DNA]</scope>
    <source>
        <strain evidence="7">BOX2</strain>
    </source>
</reference>
<evidence type="ECO:0000256" key="4">
    <source>
        <dbReference type="ARBA" id="ARBA00022837"/>
    </source>
</evidence>
<organism evidence="7 8">
    <name type="scientific">Candidatus Syntropharchaeum caldarium</name>
    <dbReference type="NCBI Taxonomy" id="1838285"/>
    <lineage>
        <taxon>Archaea</taxon>
        <taxon>Methanobacteriati</taxon>
        <taxon>Methanobacteriota</taxon>
        <taxon>Stenosarchaea group</taxon>
        <taxon>Methanomicrobia</taxon>
        <taxon>Methanosarcinales</taxon>
        <taxon>ANME-2 cluster</taxon>
        <taxon>Candidatus Syntropharchaeum</taxon>
    </lineage>
</organism>
<keyword evidence="6" id="KW-0812">Transmembrane</keyword>
<dbReference type="InterPro" id="IPR018247">
    <property type="entry name" value="EF_Hand_1_Ca_BS"/>
</dbReference>
<dbReference type="InterPro" id="IPR053180">
    <property type="entry name" value="Ca-binding_acidic-repeat"/>
</dbReference>